<comment type="caution">
    <text evidence="2">The sequence shown here is derived from an EMBL/GenBank/DDBJ whole genome shotgun (WGS) entry which is preliminary data.</text>
</comment>
<name>A0A1R3JUE6_9ROSI</name>
<dbReference type="Pfam" id="PF03478">
    <property type="entry name" value="Beta-prop_KIB1-4"/>
    <property type="match status" value="1"/>
</dbReference>
<dbReference type="PANTHER" id="PTHR44259">
    <property type="entry name" value="OS07G0183000 PROTEIN-RELATED"/>
    <property type="match status" value="1"/>
</dbReference>
<dbReference type="Proteomes" id="UP000187203">
    <property type="component" value="Unassembled WGS sequence"/>
</dbReference>
<dbReference type="OrthoDB" id="642536at2759"/>
<evidence type="ECO:0000313" key="3">
    <source>
        <dbReference type="Proteomes" id="UP000187203"/>
    </source>
</evidence>
<accession>A0A1R3JUE6</accession>
<evidence type="ECO:0000313" key="2">
    <source>
        <dbReference type="EMBL" id="OMO98503.1"/>
    </source>
</evidence>
<keyword evidence="3" id="KW-1185">Reference proteome</keyword>
<dbReference type="InterPro" id="IPR001810">
    <property type="entry name" value="F-box_dom"/>
</dbReference>
<dbReference type="InterPro" id="IPR050942">
    <property type="entry name" value="F-box_BR-signaling"/>
</dbReference>
<dbReference type="SMART" id="SM00256">
    <property type="entry name" value="FBOX"/>
    <property type="match status" value="1"/>
</dbReference>
<feature type="domain" description="F-box" evidence="1">
    <location>
        <begin position="12"/>
        <end position="55"/>
    </location>
</feature>
<gene>
    <name evidence="2" type="ORF">COLO4_13840</name>
</gene>
<reference evidence="3" key="1">
    <citation type="submission" date="2013-09" db="EMBL/GenBank/DDBJ databases">
        <title>Corchorus olitorius genome sequencing.</title>
        <authorList>
            <person name="Alam M."/>
            <person name="Haque M.S."/>
            <person name="Islam M.S."/>
            <person name="Emdad E.M."/>
            <person name="Islam M.M."/>
            <person name="Ahmed B."/>
            <person name="Halim A."/>
            <person name="Hossen Q.M.M."/>
            <person name="Hossain M.Z."/>
            <person name="Ahmed R."/>
            <person name="Khan M.M."/>
            <person name="Islam R."/>
            <person name="Rashid M.M."/>
            <person name="Khan S.A."/>
            <person name="Rahman M.S."/>
            <person name="Alam M."/>
            <person name="Yahiya A.S."/>
            <person name="Khan M.S."/>
            <person name="Azam M.S."/>
            <person name="Haque T."/>
            <person name="Lashkar M.Z.H."/>
            <person name="Akhand A.I."/>
            <person name="Morshed G."/>
            <person name="Roy S."/>
            <person name="Uddin K.S."/>
            <person name="Rabeya T."/>
            <person name="Hossain A.S."/>
            <person name="Chowdhury A."/>
            <person name="Snigdha A.R."/>
            <person name="Mortoza M.S."/>
            <person name="Matin S.A."/>
            <person name="Hoque S.M.E."/>
            <person name="Islam M.K."/>
            <person name="Roy D.K."/>
            <person name="Haider R."/>
            <person name="Moosa M.M."/>
            <person name="Elias S.M."/>
            <person name="Hasan A.M."/>
            <person name="Jahan S."/>
            <person name="Shafiuddin M."/>
            <person name="Mahmood N."/>
            <person name="Shommy N.S."/>
        </authorList>
    </citation>
    <scope>NUCLEOTIDE SEQUENCE [LARGE SCALE GENOMIC DNA]</scope>
    <source>
        <strain evidence="3">cv. O-4</strain>
    </source>
</reference>
<dbReference type="EMBL" id="AWUE01015332">
    <property type="protein sequence ID" value="OMO98503.1"/>
    <property type="molecule type" value="Genomic_DNA"/>
</dbReference>
<dbReference type="Pfam" id="PF12937">
    <property type="entry name" value="F-box-like"/>
    <property type="match status" value="1"/>
</dbReference>
<dbReference type="AlphaFoldDB" id="A0A1R3JUE6"/>
<sequence length="378" mass="43732">MSGSGWYDWSDLPQEIIALIFDCRKLDPIDILRCRIVCKSWLSASSQEYQKYFPLCLIRRVGEEEEGYDSHKLFSISTQEHDDERRKIQLPEGQRICCWSNGWLLTVEIDASPYPQLRLLNLFSRAQILLPPANTLVHHRSLGYEWSAATYIQKAIVVSTSDDDLIILIHYCDRTEVAFCKPSDERWTCFNPPSDFFGRCLKGYGYDYVDVIFYKNQFYGLFRWGSMVVFQLSPEPKEINFRVTCWTPCPYDFMFLVESAVDGELLVVSCQFNFEAPPEKVIDFEVGRLDLTRKVWVKVEDDYLRGQALLLCDGFCVSIPTAAANSTSNNIFRGNRIIFEHVIPSCHSSTMLMHDLGTAQTELLYPHSNTRELVSIHW</sequence>
<protein>
    <recommendedName>
        <fullName evidence="1">F-box domain-containing protein</fullName>
    </recommendedName>
</protein>
<dbReference type="InterPro" id="IPR036047">
    <property type="entry name" value="F-box-like_dom_sf"/>
</dbReference>
<evidence type="ECO:0000259" key="1">
    <source>
        <dbReference type="SMART" id="SM00256"/>
    </source>
</evidence>
<proteinExistence type="predicted"/>
<dbReference type="Gene3D" id="1.20.1280.50">
    <property type="match status" value="1"/>
</dbReference>
<dbReference type="InterPro" id="IPR005174">
    <property type="entry name" value="KIB1-4_b-propeller"/>
</dbReference>
<dbReference type="SUPFAM" id="SSF81383">
    <property type="entry name" value="F-box domain"/>
    <property type="match status" value="1"/>
</dbReference>
<organism evidence="2 3">
    <name type="scientific">Corchorus olitorius</name>
    <dbReference type="NCBI Taxonomy" id="93759"/>
    <lineage>
        <taxon>Eukaryota</taxon>
        <taxon>Viridiplantae</taxon>
        <taxon>Streptophyta</taxon>
        <taxon>Embryophyta</taxon>
        <taxon>Tracheophyta</taxon>
        <taxon>Spermatophyta</taxon>
        <taxon>Magnoliopsida</taxon>
        <taxon>eudicotyledons</taxon>
        <taxon>Gunneridae</taxon>
        <taxon>Pentapetalae</taxon>
        <taxon>rosids</taxon>
        <taxon>malvids</taxon>
        <taxon>Malvales</taxon>
        <taxon>Malvaceae</taxon>
        <taxon>Grewioideae</taxon>
        <taxon>Apeibeae</taxon>
        <taxon>Corchorus</taxon>
    </lineage>
</organism>